<gene>
    <name evidence="1" type="ORF">DP120_03370</name>
</gene>
<evidence type="ECO:0000313" key="1">
    <source>
        <dbReference type="EMBL" id="RAZ81336.1"/>
    </source>
</evidence>
<proteinExistence type="predicted"/>
<keyword evidence="2" id="KW-1185">Reference proteome</keyword>
<dbReference type="EMBL" id="QLZR01000001">
    <property type="protein sequence ID" value="RAZ81336.1"/>
    <property type="molecule type" value="Genomic_DNA"/>
</dbReference>
<accession>A0A365L7D0</accession>
<protein>
    <recommendedName>
        <fullName evidence="3">PepSY domain-containing protein</fullName>
    </recommendedName>
</protein>
<sequence>MALLSIFLLLGCSSEISREEAEEIALDTAEADNYKSPVLWRKFDSKTQLVYQYSKTYEKDVESWSVSLDTADNPEELNAPALTYYISKDTGEVIDVIEGRVSN</sequence>
<evidence type="ECO:0000313" key="2">
    <source>
        <dbReference type="Proteomes" id="UP000251002"/>
    </source>
</evidence>
<dbReference type="RefSeq" id="WP_112221806.1">
    <property type="nucleotide sequence ID" value="NZ_QLZR01000001.1"/>
</dbReference>
<name>A0A365L7D0_9BACL</name>
<dbReference type="Proteomes" id="UP000251002">
    <property type="component" value="Unassembled WGS sequence"/>
</dbReference>
<evidence type="ECO:0008006" key="3">
    <source>
        <dbReference type="Google" id="ProtNLM"/>
    </source>
</evidence>
<dbReference type="AlphaFoldDB" id="A0A365L7D0"/>
<organism evidence="1 2">
    <name type="scientific">Planococcus halotolerans</name>
    <dbReference type="NCBI Taxonomy" id="2233542"/>
    <lineage>
        <taxon>Bacteria</taxon>
        <taxon>Bacillati</taxon>
        <taxon>Bacillota</taxon>
        <taxon>Bacilli</taxon>
        <taxon>Bacillales</taxon>
        <taxon>Caryophanaceae</taxon>
        <taxon>Planococcus</taxon>
    </lineage>
</organism>
<reference evidence="1 2" key="1">
    <citation type="submission" date="2018-06" db="EMBL/GenBank/DDBJ databases">
        <title>The draft genome sequences of strains SCU63 and S1.</title>
        <authorList>
            <person name="Gan L."/>
        </authorList>
    </citation>
    <scope>NUCLEOTIDE SEQUENCE [LARGE SCALE GENOMIC DNA]</scope>
    <source>
        <strain evidence="1 2">SCU63</strain>
    </source>
</reference>
<comment type="caution">
    <text evidence="1">The sequence shown here is derived from an EMBL/GenBank/DDBJ whole genome shotgun (WGS) entry which is preliminary data.</text>
</comment>